<proteinExistence type="inferred from homology"/>
<dbReference type="CDD" id="cd08645">
    <property type="entry name" value="FMT_core_GART"/>
    <property type="match status" value="1"/>
</dbReference>
<keyword evidence="2 4" id="KW-0808">Transferase</keyword>
<feature type="binding site" evidence="4">
    <location>
        <begin position="90"/>
        <end position="93"/>
    </location>
    <ligand>
        <name>(6R)-10-formyltetrahydrofolate</name>
        <dbReference type="ChEBI" id="CHEBI:195366"/>
    </ligand>
</feature>
<dbReference type="InterPro" id="IPR036477">
    <property type="entry name" value="Formyl_transf_N_sf"/>
</dbReference>
<dbReference type="PANTHER" id="PTHR43369">
    <property type="entry name" value="PHOSPHORIBOSYLGLYCINAMIDE FORMYLTRANSFERASE"/>
    <property type="match status" value="1"/>
</dbReference>
<comment type="pathway">
    <text evidence="1 4">Purine metabolism; IMP biosynthesis via de novo pathway; N(2)-formyl-N(1)-(5-phospho-D-ribosyl)glycinamide from N(1)-(5-phospho-D-ribosyl)glycinamide (10-formyl THF route): step 1/1.</text>
</comment>
<feature type="domain" description="Formyl transferase N-terminal" evidence="5">
    <location>
        <begin position="3"/>
        <end position="182"/>
    </location>
</feature>
<comment type="similarity">
    <text evidence="4">Belongs to the GART family.</text>
</comment>
<dbReference type="EMBL" id="CP064781">
    <property type="protein sequence ID" value="QRJ63536.1"/>
    <property type="molecule type" value="Genomic_DNA"/>
</dbReference>
<name>A0A974SN10_9RHOO</name>
<dbReference type="GO" id="GO:0004644">
    <property type="term" value="F:phosphoribosylglycinamide formyltransferase activity"/>
    <property type="evidence" value="ECO:0007669"/>
    <property type="project" value="UniProtKB-UniRule"/>
</dbReference>
<keyword evidence="3 4" id="KW-0658">Purine biosynthesis</keyword>
<dbReference type="PANTHER" id="PTHR43369:SF2">
    <property type="entry name" value="PHOSPHORIBOSYLGLYCINAMIDE FORMYLTRANSFERASE"/>
    <property type="match status" value="1"/>
</dbReference>
<evidence type="ECO:0000256" key="3">
    <source>
        <dbReference type="ARBA" id="ARBA00022755"/>
    </source>
</evidence>
<evidence type="ECO:0000313" key="6">
    <source>
        <dbReference type="EMBL" id="QRJ63536.1"/>
    </source>
</evidence>
<protein>
    <recommendedName>
        <fullName evidence="4">Phosphoribosylglycinamide formyltransferase</fullName>
        <ecNumber evidence="4">2.1.2.2</ecNumber>
    </recommendedName>
    <alternativeName>
        <fullName evidence="4">5'-phosphoribosylglycinamide transformylase</fullName>
    </alternativeName>
    <alternativeName>
        <fullName evidence="4">GAR transformylase</fullName>
        <shortName evidence="4">GART</shortName>
    </alternativeName>
</protein>
<dbReference type="Gene3D" id="3.40.50.170">
    <property type="entry name" value="Formyl transferase, N-terminal domain"/>
    <property type="match status" value="1"/>
</dbReference>
<dbReference type="EC" id="2.1.2.2" evidence="4"/>
<dbReference type="InterPro" id="IPR004607">
    <property type="entry name" value="GART"/>
</dbReference>
<evidence type="ECO:0000256" key="4">
    <source>
        <dbReference type="HAMAP-Rule" id="MF_01930"/>
    </source>
</evidence>
<accession>A0A974SN10</accession>
<sequence length="212" mass="22580">MKSIVILISGRGSNMEALLAAVARGELPVRVAAVISNRPDARGLETAAAQGVPTAVVDHQAYAGREAFDAALAACIDGYAPDLVVLAGFMRILTEGFVRRYEGRLLNIHPSLLPAFPGLHTHRKALEMGVRIHGCTVHFVTPALDHGPVVVQAAVPVLDADDEATLAARVLQQEHLVYPLAVRWFAEGRLSLDGGRVRLAAERPQPAALISP</sequence>
<comment type="catalytic activity">
    <reaction evidence="4">
        <text>N(1)-(5-phospho-beta-D-ribosyl)glycinamide + (6R)-10-formyltetrahydrofolate = N(2)-formyl-N(1)-(5-phospho-beta-D-ribosyl)glycinamide + (6S)-5,6,7,8-tetrahydrofolate + H(+)</text>
        <dbReference type="Rhea" id="RHEA:15053"/>
        <dbReference type="ChEBI" id="CHEBI:15378"/>
        <dbReference type="ChEBI" id="CHEBI:57453"/>
        <dbReference type="ChEBI" id="CHEBI:143788"/>
        <dbReference type="ChEBI" id="CHEBI:147286"/>
        <dbReference type="ChEBI" id="CHEBI:195366"/>
        <dbReference type="EC" id="2.1.2.2"/>
    </reaction>
</comment>
<reference evidence="6" key="1">
    <citation type="submission" date="2020-11" db="EMBL/GenBank/DDBJ databases">
        <title>Azospira restricta DSM 18626 genome sequence.</title>
        <authorList>
            <person name="Moe W.M."/>
        </authorList>
    </citation>
    <scope>NUCLEOTIDE SEQUENCE</scope>
    <source>
        <strain evidence="6">DSM 18626</strain>
    </source>
</reference>
<feature type="active site" description="Proton donor" evidence="4">
    <location>
        <position position="109"/>
    </location>
</feature>
<evidence type="ECO:0000259" key="5">
    <source>
        <dbReference type="Pfam" id="PF00551"/>
    </source>
</evidence>
<feature type="binding site" evidence="4">
    <location>
        <begin position="12"/>
        <end position="14"/>
    </location>
    <ligand>
        <name>N(1)-(5-phospho-beta-D-ribosyl)glycinamide</name>
        <dbReference type="ChEBI" id="CHEBI:143788"/>
    </ligand>
</feature>
<keyword evidence="7" id="KW-1185">Reference proteome</keyword>
<feature type="site" description="Raises pKa of active site His" evidence="4">
    <location>
        <position position="145"/>
    </location>
</feature>
<dbReference type="SUPFAM" id="SSF53328">
    <property type="entry name" value="Formyltransferase"/>
    <property type="match status" value="1"/>
</dbReference>
<feature type="binding site" evidence="4">
    <location>
        <position position="107"/>
    </location>
    <ligand>
        <name>(6R)-10-formyltetrahydrofolate</name>
        <dbReference type="ChEBI" id="CHEBI:195366"/>
    </ligand>
</feature>
<gene>
    <name evidence="4" type="primary">purN</name>
    <name evidence="6" type="ORF">IWH25_17630</name>
</gene>
<evidence type="ECO:0000256" key="1">
    <source>
        <dbReference type="ARBA" id="ARBA00005054"/>
    </source>
</evidence>
<dbReference type="Pfam" id="PF00551">
    <property type="entry name" value="Formyl_trans_N"/>
    <property type="match status" value="1"/>
</dbReference>
<dbReference type="AlphaFoldDB" id="A0A974SN10"/>
<dbReference type="Proteomes" id="UP000663444">
    <property type="component" value="Chromosome"/>
</dbReference>
<dbReference type="InterPro" id="IPR002376">
    <property type="entry name" value="Formyl_transf_N"/>
</dbReference>
<dbReference type="HAMAP" id="MF_01930">
    <property type="entry name" value="PurN"/>
    <property type="match status" value="1"/>
</dbReference>
<evidence type="ECO:0000256" key="2">
    <source>
        <dbReference type="ARBA" id="ARBA00022679"/>
    </source>
</evidence>
<dbReference type="GO" id="GO:0006189">
    <property type="term" value="P:'de novo' IMP biosynthetic process"/>
    <property type="evidence" value="ECO:0007669"/>
    <property type="project" value="UniProtKB-UniRule"/>
</dbReference>
<dbReference type="KEGG" id="ares:IWH25_17630"/>
<dbReference type="GO" id="GO:0005829">
    <property type="term" value="C:cytosol"/>
    <property type="evidence" value="ECO:0007669"/>
    <property type="project" value="TreeGrafter"/>
</dbReference>
<comment type="function">
    <text evidence="4">Catalyzes the transfer of a formyl group from 10-formyltetrahydrofolate to 5-phospho-ribosyl-glycinamide (GAR), producing 5-phospho-ribosyl-N-formylglycinamide (FGAR) and tetrahydrofolate.</text>
</comment>
<dbReference type="RefSeq" id="WP_203387064.1">
    <property type="nucleotide sequence ID" value="NZ_CP064781.1"/>
</dbReference>
<evidence type="ECO:0000313" key="7">
    <source>
        <dbReference type="Proteomes" id="UP000663444"/>
    </source>
</evidence>
<dbReference type="NCBIfam" id="TIGR00639">
    <property type="entry name" value="PurN"/>
    <property type="match status" value="1"/>
</dbReference>
<feature type="binding site" evidence="4">
    <location>
        <position position="65"/>
    </location>
    <ligand>
        <name>(6R)-10-formyltetrahydrofolate</name>
        <dbReference type="ChEBI" id="CHEBI:195366"/>
    </ligand>
</feature>
<organism evidence="6 7">
    <name type="scientific">Azospira restricta</name>
    <dbReference type="NCBI Taxonomy" id="404405"/>
    <lineage>
        <taxon>Bacteria</taxon>
        <taxon>Pseudomonadati</taxon>
        <taxon>Pseudomonadota</taxon>
        <taxon>Betaproteobacteria</taxon>
        <taxon>Rhodocyclales</taxon>
        <taxon>Rhodocyclaceae</taxon>
        <taxon>Azospira</taxon>
    </lineage>
</organism>